<dbReference type="InterPro" id="IPR058624">
    <property type="entry name" value="MdtA-like_HH"/>
</dbReference>
<evidence type="ECO:0000259" key="4">
    <source>
        <dbReference type="Pfam" id="PF25917"/>
    </source>
</evidence>
<dbReference type="GO" id="GO:0030313">
    <property type="term" value="C:cell envelope"/>
    <property type="evidence" value="ECO:0007669"/>
    <property type="project" value="UniProtKB-SubCell"/>
</dbReference>
<dbReference type="Gene3D" id="1.10.287.470">
    <property type="entry name" value="Helix hairpin bin"/>
    <property type="match status" value="1"/>
</dbReference>
<dbReference type="Pfam" id="PF25917">
    <property type="entry name" value="BSH_RND"/>
    <property type="match status" value="1"/>
</dbReference>
<accession>A0A8J3MFA7</accession>
<dbReference type="InterPro" id="IPR058625">
    <property type="entry name" value="MdtA-like_BSH"/>
</dbReference>
<dbReference type="AlphaFoldDB" id="A0A8J3MFA7"/>
<dbReference type="EMBL" id="BNAP01000037">
    <property type="protein sequence ID" value="GHH03424.1"/>
    <property type="molecule type" value="Genomic_DNA"/>
</dbReference>
<dbReference type="Gene3D" id="2.40.420.20">
    <property type="match status" value="1"/>
</dbReference>
<dbReference type="PANTHER" id="PTHR30158:SF3">
    <property type="entry name" value="MULTIDRUG EFFLUX PUMP SUBUNIT ACRA-RELATED"/>
    <property type="match status" value="1"/>
</dbReference>
<organism evidence="7 8">
    <name type="scientific">Pseudodonghicola xiamenensis</name>
    <dbReference type="NCBI Taxonomy" id="337702"/>
    <lineage>
        <taxon>Bacteria</taxon>
        <taxon>Pseudomonadati</taxon>
        <taxon>Pseudomonadota</taxon>
        <taxon>Alphaproteobacteria</taxon>
        <taxon>Rhodobacterales</taxon>
        <taxon>Paracoccaceae</taxon>
        <taxon>Pseudodonghicola</taxon>
    </lineage>
</organism>
<dbReference type="RefSeq" id="WP_229861844.1">
    <property type="nucleotide sequence ID" value="NZ_BNAP01000037.1"/>
</dbReference>
<dbReference type="Pfam" id="PF25967">
    <property type="entry name" value="RND-MFP_C"/>
    <property type="match status" value="1"/>
</dbReference>
<dbReference type="Pfam" id="PF25944">
    <property type="entry name" value="Beta-barrel_RND"/>
    <property type="match status" value="1"/>
</dbReference>
<reference evidence="7" key="1">
    <citation type="journal article" date="2014" name="Int. J. Syst. Evol. Microbiol.">
        <title>Complete genome sequence of Corynebacterium casei LMG S-19264T (=DSM 44701T), isolated from a smear-ripened cheese.</title>
        <authorList>
            <consortium name="US DOE Joint Genome Institute (JGI-PGF)"/>
            <person name="Walter F."/>
            <person name="Albersmeier A."/>
            <person name="Kalinowski J."/>
            <person name="Ruckert C."/>
        </authorList>
    </citation>
    <scope>NUCLEOTIDE SEQUENCE</scope>
    <source>
        <strain evidence="7">CGMCC 1.7081</strain>
    </source>
</reference>
<dbReference type="FunFam" id="2.40.420.20:FF:000001">
    <property type="entry name" value="Efflux RND transporter periplasmic adaptor subunit"/>
    <property type="match status" value="1"/>
</dbReference>
<evidence type="ECO:0000313" key="8">
    <source>
        <dbReference type="Proteomes" id="UP000611500"/>
    </source>
</evidence>
<dbReference type="SUPFAM" id="SSF111369">
    <property type="entry name" value="HlyD-like secretion proteins"/>
    <property type="match status" value="1"/>
</dbReference>
<feature type="domain" description="Multidrug resistance protein MdtA-like alpha-helical hairpin" evidence="3">
    <location>
        <begin position="122"/>
        <end position="190"/>
    </location>
</feature>
<comment type="subcellular location">
    <subcellularLocation>
        <location evidence="1">Cell envelope</location>
    </subcellularLocation>
</comment>
<evidence type="ECO:0000259" key="6">
    <source>
        <dbReference type="Pfam" id="PF25967"/>
    </source>
</evidence>
<sequence>MLLVSDRHCRQGDLRLSSDMAEMRNAMKTVLLAVLIVIGLIVSSPACGQGFPASSVGVVVVEPHQVAITSELPGRVSATRVAEVRPRVNGIVEERVYEQGSVVQEGDVLFRLDRATYEIAVEAARASVARAEAVLADARQTESRYASLNARSVTSKADYDTAVTAKLQAEAGLAEARAQLRAAEVNLGYTEIRAPISGRTGRAQVTEGALVSAQGEVLTTIQQLDVVYADMQQPVSELLRLRRALDSGALKQVEPGAAQVALYLDDGSLYPHPGKLLFAEASVERSSGQVTLRAQFPNPNGTLLPGMYVRVSVEQAVQDAAITVPTQAVRRGASGAAQIFVVGAGQVVEPHNVVLGRETGNLVTVESGLAAGDMVIVDGFQKIGPGAPVSPVCWSDPVASEASIPAACAQRIDTQPATAAAGN</sequence>
<dbReference type="InterPro" id="IPR058626">
    <property type="entry name" value="MdtA-like_b-barrel"/>
</dbReference>
<dbReference type="Proteomes" id="UP000611500">
    <property type="component" value="Unassembled WGS sequence"/>
</dbReference>
<evidence type="ECO:0000256" key="2">
    <source>
        <dbReference type="ARBA" id="ARBA00009477"/>
    </source>
</evidence>
<dbReference type="InterPro" id="IPR058627">
    <property type="entry name" value="MdtA-like_C"/>
</dbReference>
<dbReference type="NCBIfam" id="TIGR01730">
    <property type="entry name" value="RND_mfp"/>
    <property type="match status" value="1"/>
</dbReference>
<dbReference type="InterPro" id="IPR006143">
    <property type="entry name" value="RND_pump_MFP"/>
</dbReference>
<feature type="domain" description="Multidrug resistance protein MdtA-like C-terminal permuted SH3" evidence="6">
    <location>
        <begin position="321"/>
        <end position="382"/>
    </location>
</feature>
<feature type="domain" description="Multidrug resistance protein MdtA-like barrel-sandwich hybrid" evidence="4">
    <location>
        <begin position="80"/>
        <end position="214"/>
    </location>
</feature>
<dbReference type="Gene3D" id="2.40.50.100">
    <property type="match status" value="1"/>
</dbReference>
<evidence type="ECO:0000256" key="1">
    <source>
        <dbReference type="ARBA" id="ARBA00004196"/>
    </source>
</evidence>
<protein>
    <submittedName>
        <fullName evidence="7">MexE family multidrug efflux RND transporter periplasmic adaptor subunit</fullName>
    </submittedName>
</protein>
<evidence type="ECO:0000259" key="3">
    <source>
        <dbReference type="Pfam" id="PF25876"/>
    </source>
</evidence>
<name>A0A8J3MFA7_9RHOB</name>
<dbReference type="PANTHER" id="PTHR30158">
    <property type="entry name" value="ACRA/E-RELATED COMPONENT OF DRUG EFFLUX TRANSPORTER"/>
    <property type="match status" value="1"/>
</dbReference>
<dbReference type="GO" id="GO:0046677">
    <property type="term" value="P:response to antibiotic"/>
    <property type="evidence" value="ECO:0007669"/>
    <property type="project" value="TreeGrafter"/>
</dbReference>
<dbReference type="Gene3D" id="2.40.30.170">
    <property type="match status" value="1"/>
</dbReference>
<keyword evidence="8" id="KW-1185">Reference proteome</keyword>
<comment type="caution">
    <text evidence="7">The sequence shown here is derived from an EMBL/GenBank/DDBJ whole genome shotgun (WGS) entry which is preliminary data.</text>
</comment>
<feature type="domain" description="Multidrug resistance protein MdtA-like beta-barrel" evidence="5">
    <location>
        <begin position="227"/>
        <end position="315"/>
    </location>
</feature>
<dbReference type="GO" id="GO:0005886">
    <property type="term" value="C:plasma membrane"/>
    <property type="evidence" value="ECO:0007669"/>
    <property type="project" value="TreeGrafter"/>
</dbReference>
<evidence type="ECO:0000259" key="5">
    <source>
        <dbReference type="Pfam" id="PF25944"/>
    </source>
</evidence>
<proteinExistence type="inferred from homology"/>
<dbReference type="Pfam" id="PF25876">
    <property type="entry name" value="HH_MFP_RND"/>
    <property type="match status" value="1"/>
</dbReference>
<reference evidence="7" key="2">
    <citation type="submission" date="2020-09" db="EMBL/GenBank/DDBJ databases">
        <authorList>
            <person name="Sun Q."/>
            <person name="Zhou Y."/>
        </authorList>
    </citation>
    <scope>NUCLEOTIDE SEQUENCE</scope>
    <source>
        <strain evidence="7">CGMCC 1.7081</strain>
    </source>
</reference>
<dbReference type="GO" id="GO:0022857">
    <property type="term" value="F:transmembrane transporter activity"/>
    <property type="evidence" value="ECO:0007669"/>
    <property type="project" value="InterPro"/>
</dbReference>
<gene>
    <name evidence="7" type="ORF">GCM10010961_41470</name>
</gene>
<comment type="similarity">
    <text evidence="2">Belongs to the membrane fusion protein (MFP) (TC 8.A.1) family.</text>
</comment>
<evidence type="ECO:0000313" key="7">
    <source>
        <dbReference type="EMBL" id="GHH03424.1"/>
    </source>
</evidence>